<dbReference type="EMBL" id="KZ851938">
    <property type="protein sequence ID" value="RDH16497.1"/>
    <property type="molecule type" value="Genomic_DNA"/>
</dbReference>
<reference evidence="2 3" key="1">
    <citation type="submission" date="2018-07" db="EMBL/GenBank/DDBJ databases">
        <title>Section-level genome sequencing of Aspergillus section Nigri to investigate inter- and intra-species variation.</title>
        <authorList>
            <consortium name="DOE Joint Genome Institute"/>
            <person name="Vesth T.C."/>
            <person name="Nybo J.L."/>
            <person name="Theobald S."/>
            <person name="Frisvad J.C."/>
            <person name="Larsen T.O."/>
            <person name="Nielsen K.F."/>
            <person name="Hoof J.B."/>
            <person name="Brandl J."/>
            <person name="Salamov A."/>
            <person name="Riley R."/>
            <person name="Gladden J.M."/>
            <person name="Phatale P."/>
            <person name="Nielsen M.T."/>
            <person name="Lyhne E.K."/>
            <person name="Kogle M.E."/>
            <person name="Strasser K."/>
            <person name="McDonnell E."/>
            <person name="Barry K."/>
            <person name="Clum A."/>
            <person name="Chen C."/>
            <person name="Nolan M."/>
            <person name="Sandor L."/>
            <person name="Kuo A."/>
            <person name="Lipzen A."/>
            <person name="Hainaut M."/>
            <person name="Drula E."/>
            <person name="Tsang A."/>
            <person name="Magnuson J.K."/>
            <person name="Henrissat B."/>
            <person name="Wiebenga A."/>
            <person name="Simmons B.A."/>
            <person name="Makela M.R."/>
            <person name="De vries R.P."/>
            <person name="Grigoriev I.V."/>
            <person name="Mortensen U.H."/>
            <person name="Baker S.E."/>
            <person name="Andersen M.R."/>
        </authorList>
    </citation>
    <scope>NUCLEOTIDE SEQUENCE [LARGE SCALE GENOMIC DNA]</scope>
    <source>
        <strain evidence="2 3">ATCC 13496</strain>
    </source>
</reference>
<proteinExistence type="predicted"/>
<feature type="region of interest" description="Disordered" evidence="1">
    <location>
        <begin position="54"/>
        <end position="85"/>
    </location>
</feature>
<organism evidence="2 3">
    <name type="scientific">Aspergillus niger ATCC 13496</name>
    <dbReference type="NCBI Taxonomy" id="1353008"/>
    <lineage>
        <taxon>Eukaryota</taxon>
        <taxon>Fungi</taxon>
        <taxon>Dikarya</taxon>
        <taxon>Ascomycota</taxon>
        <taxon>Pezizomycotina</taxon>
        <taxon>Eurotiomycetes</taxon>
        <taxon>Eurotiomycetidae</taxon>
        <taxon>Eurotiales</taxon>
        <taxon>Aspergillaceae</taxon>
        <taxon>Aspergillus</taxon>
        <taxon>Aspergillus subgen. Circumdati</taxon>
    </lineage>
</organism>
<sequence>MLWSIVTTMKVPTPSSWESKLNELYKSTNNIVSHDQDDIRVDASELVIQHEKLPNNPLKPVPNKPMQMLKGSGKSPRSAKRTAVEGQQTFSIIRAPRKYSMSWFSKHAIYSFNDQIGSPEDRLQRLPRGPTTIVVVLRIHAFVVREGRHLEFEWTLLPSQKRLTIFRSSWVEDKRVLVEWRLRNLTGRELDLTDWRPKHTENTTRYSCRASLSYGIMMIPQQPILFTTCRVMVMKRNPETNYDSETDFDNSTAARPLMPLGGVYTYGTFDYQYPGSISYQINILVNQHQSRLSSVAFESVVQMGMQNHGTDLICSMNFSPTSDAIGKGVHILACPPNNLLLEAKALLDDTRVTDVIIMAAIPATMCTFSMTDYIITINKKVTSLSSTISQIWMLKWSAAGRDQSNATALAGVPFENWTSPA</sequence>
<protein>
    <submittedName>
        <fullName evidence="2">Uncharacterized protein</fullName>
    </submittedName>
</protein>
<dbReference type="VEuPathDB" id="FungiDB:M747DRAFT_317819"/>
<dbReference type="AlphaFoldDB" id="A0A370BM06"/>
<name>A0A370BM06_ASPNG</name>
<dbReference type="Proteomes" id="UP000253845">
    <property type="component" value="Unassembled WGS sequence"/>
</dbReference>
<evidence type="ECO:0000313" key="2">
    <source>
        <dbReference type="EMBL" id="RDH16497.1"/>
    </source>
</evidence>
<evidence type="ECO:0000313" key="3">
    <source>
        <dbReference type="Proteomes" id="UP000253845"/>
    </source>
</evidence>
<gene>
    <name evidence="2" type="ORF">M747DRAFT_317819</name>
</gene>
<evidence type="ECO:0000256" key="1">
    <source>
        <dbReference type="SAM" id="MobiDB-lite"/>
    </source>
</evidence>
<accession>A0A370BM06</accession>